<name>A0A2K3YGP9_9STAP</name>
<keyword evidence="8" id="KW-0411">Iron-sulfur</keyword>
<evidence type="ECO:0000256" key="3">
    <source>
        <dbReference type="ARBA" id="ARBA00022694"/>
    </source>
</evidence>
<evidence type="ECO:0000256" key="2">
    <source>
        <dbReference type="ARBA" id="ARBA00022490"/>
    </source>
</evidence>
<evidence type="ECO:0000313" key="11">
    <source>
        <dbReference type="Proteomes" id="UP000242752"/>
    </source>
</evidence>
<dbReference type="GO" id="GO:0052693">
    <property type="term" value="F:epoxyqueuosine reductase activity"/>
    <property type="evidence" value="ECO:0007669"/>
    <property type="project" value="TreeGrafter"/>
</dbReference>
<dbReference type="InterPro" id="IPR017896">
    <property type="entry name" value="4Fe4S_Fe-S-bd"/>
</dbReference>
<keyword evidence="1" id="KW-0004">4Fe-4S</keyword>
<keyword evidence="4" id="KW-0479">Metal-binding</keyword>
<dbReference type="InterPro" id="IPR004453">
    <property type="entry name" value="QueG"/>
</dbReference>
<evidence type="ECO:0000256" key="5">
    <source>
        <dbReference type="ARBA" id="ARBA00022785"/>
    </source>
</evidence>
<reference evidence="10 11" key="1">
    <citation type="submission" date="2017-08" db="EMBL/GenBank/DDBJ databases">
        <title>Draft genome sequences of 64 type strains of genus Staph aureus.</title>
        <authorList>
            <person name="Cole K."/>
            <person name="Golubchik T."/>
            <person name="Russell J."/>
            <person name="Foster D."/>
            <person name="Llewelyn M."/>
            <person name="Wilson D."/>
            <person name="Crook D."/>
            <person name="Paul J."/>
        </authorList>
    </citation>
    <scope>NUCLEOTIDE SEQUENCE [LARGE SCALE GENOMIC DNA]</scope>
    <source>
        <strain evidence="10 11">DSM 21968</strain>
    </source>
</reference>
<dbReference type="NCBIfam" id="TIGR00276">
    <property type="entry name" value="tRNA epoxyqueuosine(34) reductase QueG"/>
    <property type="match status" value="1"/>
</dbReference>
<dbReference type="SUPFAM" id="SSF48371">
    <property type="entry name" value="ARM repeat"/>
    <property type="match status" value="1"/>
</dbReference>
<dbReference type="InterPro" id="IPR016024">
    <property type="entry name" value="ARM-type_fold"/>
</dbReference>
<sequence length="377" mass="42243">MDVAQLKADIIDYAHTIGIDSIGFTTADPFDELKQKLIEYHAKGYASGFEPDDIEMRVDPKLSMSSARSIIAIAVGYPNRLPNAPKSKRGERRGIFARASWGQDYHSIMRKRLDALGAYIKERVPDVEMMSMVDTGVLSDRAVAERAGLGYTGRNGFVINPDLGTWTYLGEMLVSIPFPPDDPIMDSCGSCTICVDRCPTGALVGDGQLNSQKCVSFLTQTKGYMPDQYRYKIGNRLYGCDTCQQVCPRNRGINTQHDDIVLEPEILKPRLVPLLKMSNKEFKATYGHLAGAWRGKKPIQRNAILALAHFKETEAIPELKDVAENDPRPMMRATAYWAIGQILEDEAESYIMSRYDSEIEEVQVEMKKGLETRRTTL</sequence>
<evidence type="ECO:0000313" key="10">
    <source>
        <dbReference type="EMBL" id="PNZ24428.1"/>
    </source>
</evidence>
<dbReference type="Pfam" id="PF13484">
    <property type="entry name" value="Fer4_16"/>
    <property type="match status" value="1"/>
</dbReference>
<dbReference type="InterPro" id="IPR017900">
    <property type="entry name" value="4Fe4S_Fe_S_CS"/>
</dbReference>
<dbReference type="SUPFAM" id="SSF54862">
    <property type="entry name" value="4Fe-4S ferredoxins"/>
    <property type="match status" value="1"/>
</dbReference>
<evidence type="ECO:0000256" key="8">
    <source>
        <dbReference type="ARBA" id="ARBA00023014"/>
    </source>
</evidence>
<evidence type="ECO:0000256" key="1">
    <source>
        <dbReference type="ARBA" id="ARBA00022485"/>
    </source>
</evidence>
<keyword evidence="5" id="KW-0671">Queuosine biosynthesis</keyword>
<dbReference type="GO" id="GO:0046872">
    <property type="term" value="F:metal ion binding"/>
    <property type="evidence" value="ECO:0007669"/>
    <property type="project" value="UniProtKB-KW"/>
</dbReference>
<evidence type="ECO:0000256" key="4">
    <source>
        <dbReference type="ARBA" id="ARBA00022723"/>
    </source>
</evidence>
<gene>
    <name evidence="10" type="primary">queG</name>
    <name evidence="10" type="ORF">CD122_11170</name>
</gene>
<feature type="domain" description="4Fe-4S ferredoxin-type" evidence="9">
    <location>
        <begin position="177"/>
        <end position="208"/>
    </location>
</feature>
<dbReference type="PROSITE" id="PS51379">
    <property type="entry name" value="4FE4S_FER_2"/>
    <property type="match status" value="1"/>
</dbReference>
<proteinExistence type="predicted"/>
<dbReference type="GO" id="GO:0051539">
    <property type="term" value="F:4 iron, 4 sulfur cluster binding"/>
    <property type="evidence" value="ECO:0007669"/>
    <property type="project" value="UniProtKB-KW"/>
</dbReference>
<dbReference type="EMBL" id="PPRF01000121">
    <property type="protein sequence ID" value="PNZ24428.1"/>
    <property type="molecule type" value="Genomic_DNA"/>
</dbReference>
<keyword evidence="3" id="KW-0819">tRNA processing</keyword>
<dbReference type="PANTHER" id="PTHR30002">
    <property type="entry name" value="EPOXYQUEUOSINE REDUCTASE"/>
    <property type="match status" value="1"/>
</dbReference>
<dbReference type="InterPro" id="IPR011989">
    <property type="entry name" value="ARM-like"/>
</dbReference>
<dbReference type="FunFam" id="3.30.70.20:FF:000037">
    <property type="entry name" value="Epoxyqueuosine reductase"/>
    <property type="match status" value="1"/>
</dbReference>
<dbReference type="PANTHER" id="PTHR30002:SF4">
    <property type="entry name" value="EPOXYQUEUOSINE REDUCTASE"/>
    <property type="match status" value="1"/>
</dbReference>
<dbReference type="Pfam" id="PF13646">
    <property type="entry name" value="HEAT_2"/>
    <property type="match status" value="1"/>
</dbReference>
<evidence type="ECO:0000256" key="7">
    <source>
        <dbReference type="ARBA" id="ARBA00023004"/>
    </source>
</evidence>
<keyword evidence="6" id="KW-0560">Oxidoreductase</keyword>
<dbReference type="InterPro" id="IPR013542">
    <property type="entry name" value="QueG_DUF1730"/>
</dbReference>
<organism evidence="10 11">
    <name type="scientific">Staphylococcus rostri</name>
    <dbReference type="NCBI Taxonomy" id="522262"/>
    <lineage>
        <taxon>Bacteria</taxon>
        <taxon>Bacillati</taxon>
        <taxon>Bacillota</taxon>
        <taxon>Bacilli</taxon>
        <taxon>Bacillales</taxon>
        <taxon>Staphylococcaceae</taxon>
        <taxon>Staphylococcus</taxon>
    </lineage>
</organism>
<protein>
    <submittedName>
        <fullName evidence="10">tRNA epoxyqueuosine(34) reductase QueG</fullName>
    </submittedName>
</protein>
<evidence type="ECO:0000256" key="6">
    <source>
        <dbReference type="ARBA" id="ARBA00023002"/>
    </source>
</evidence>
<dbReference type="Gene3D" id="1.25.10.10">
    <property type="entry name" value="Leucine-rich Repeat Variant"/>
    <property type="match status" value="1"/>
</dbReference>
<dbReference type="Gene3D" id="3.30.70.20">
    <property type="match status" value="1"/>
</dbReference>
<accession>A0A2K3YGP9</accession>
<keyword evidence="2" id="KW-0963">Cytoplasm</keyword>
<keyword evidence="7" id="KW-0408">Iron</keyword>
<dbReference type="OrthoDB" id="9784571at2"/>
<dbReference type="Pfam" id="PF08331">
    <property type="entry name" value="QueG_DUF1730"/>
    <property type="match status" value="1"/>
</dbReference>
<dbReference type="Proteomes" id="UP000242752">
    <property type="component" value="Unassembled WGS sequence"/>
</dbReference>
<dbReference type="PROSITE" id="PS00198">
    <property type="entry name" value="4FE4S_FER_1"/>
    <property type="match status" value="1"/>
</dbReference>
<comment type="caution">
    <text evidence="10">The sequence shown here is derived from an EMBL/GenBank/DDBJ whole genome shotgun (WGS) entry which is preliminary data.</text>
</comment>
<evidence type="ECO:0000259" key="9">
    <source>
        <dbReference type="PROSITE" id="PS51379"/>
    </source>
</evidence>
<dbReference type="RefSeq" id="WP_103359023.1">
    <property type="nucleotide sequence ID" value="NZ_CP113107.1"/>
</dbReference>
<dbReference type="AlphaFoldDB" id="A0A2K3YGP9"/>
<keyword evidence="11" id="KW-1185">Reference proteome</keyword>
<dbReference type="GO" id="GO:0008616">
    <property type="term" value="P:tRNA queuosine(34) biosynthetic process"/>
    <property type="evidence" value="ECO:0007669"/>
    <property type="project" value="UniProtKB-KW"/>
</dbReference>